<keyword evidence="1" id="KW-1133">Transmembrane helix</keyword>
<feature type="transmembrane region" description="Helical" evidence="1">
    <location>
        <begin position="6"/>
        <end position="25"/>
    </location>
</feature>
<sequence length="39" mass="4476">MTIFWIILAAIVAALVALFQYGYIFSNKKIVKENRGLPY</sequence>
<gene>
    <name evidence="2" type="ORF">JCM19314_1246</name>
</gene>
<dbReference type="Proteomes" id="UP000029226">
    <property type="component" value="Unassembled WGS sequence"/>
</dbReference>
<comment type="caution">
    <text evidence="2">The sequence shown here is derived from an EMBL/GenBank/DDBJ whole genome shotgun (WGS) entry which is preliminary data.</text>
</comment>
<evidence type="ECO:0000256" key="1">
    <source>
        <dbReference type="SAM" id="Phobius"/>
    </source>
</evidence>
<proteinExistence type="predicted"/>
<evidence type="ECO:0000313" key="3">
    <source>
        <dbReference type="Proteomes" id="UP000029226"/>
    </source>
</evidence>
<keyword evidence="1" id="KW-0812">Transmembrane</keyword>
<keyword evidence="1" id="KW-0472">Membrane</keyword>
<dbReference type="EMBL" id="BBMM01000011">
    <property type="protein sequence ID" value="GAL01463.1"/>
    <property type="molecule type" value="Genomic_DNA"/>
</dbReference>
<dbReference type="AlphaFoldDB" id="A0A090QGV9"/>
<protein>
    <submittedName>
        <fullName evidence="2">Uncharacterized protein</fullName>
    </submittedName>
</protein>
<name>A0A090QGV9_NONUL</name>
<reference evidence="2 3" key="1">
    <citation type="journal article" date="2014" name="Genome Announc.">
        <title>Draft Genome Sequences of Marine Flavobacterium Nonlabens Strains NR17, NR24, NR27, NR32, NR33, and Ara13.</title>
        <authorList>
            <person name="Nakanishi M."/>
            <person name="Meirelles P."/>
            <person name="Suzuki R."/>
            <person name="Takatani N."/>
            <person name="Mino S."/>
            <person name="Suda W."/>
            <person name="Oshima K."/>
            <person name="Hattori M."/>
            <person name="Ohkuma M."/>
            <person name="Hosokawa M."/>
            <person name="Miyashita K."/>
            <person name="Thompson F.L."/>
            <person name="Niwa A."/>
            <person name="Sawabe T."/>
            <person name="Sawabe T."/>
        </authorList>
    </citation>
    <scope>NUCLEOTIDE SEQUENCE [LARGE SCALE GENOMIC DNA]</scope>
    <source>
        <strain evidence="3">JCM19314</strain>
    </source>
</reference>
<accession>A0A090QGV9</accession>
<evidence type="ECO:0000313" key="2">
    <source>
        <dbReference type="EMBL" id="GAL01463.1"/>
    </source>
</evidence>
<organism evidence="2 3">
    <name type="scientific">Nonlabens ulvanivorans</name>
    <name type="common">Persicivirga ulvanivorans</name>
    <dbReference type="NCBI Taxonomy" id="906888"/>
    <lineage>
        <taxon>Bacteria</taxon>
        <taxon>Pseudomonadati</taxon>
        <taxon>Bacteroidota</taxon>
        <taxon>Flavobacteriia</taxon>
        <taxon>Flavobacteriales</taxon>
        <taxon>Flavobacteriaceae</taxon>
        <taxon>Nonlabens</taxon>
    </lineage>
</organism>